<evidence type="ECO:0000256" key="3">
    <source>
        <dbReference type="ARBA" id="ARBA00022832"/>
    </source>
</evidence>
<reference evidence="8" key="1">
    <citation type="submission" date="2015-09" db="EMBL/GenBank/DDBJ databases">
        <authorList>
            <consortium name="Pathogen Informatics"/>
        </authorList>
    </citation>
    <scope>NUCLEOTIDE SEQUENCE [LARGE SCALE GENOMIC DNA]</scope>
    <source>
        <strain evidence="8">Lake Konstanz</strain>
    </source>
</reference>
<dbReference type="Gene3D" id="1.10.12.10">
    <property type="entry name" value="Lyase 2-enoyl-coa Hydratase, Chain A, domain 2"/>
    <property type="match status" value="1"/>
</dbReference>
<dbReference type="GO" id="GO:0051750">
    <property type="term" value="F:delta(3,5)-delta(2,4)-dienoyl-CoA isomerase activity"/>
    <property type="evidence" value="ECO:0007669"/>
    <property type="project" value="TreeGrafter"/>
</dbReference>
<evidence type="ECO:0000313" key="8">
    <source>
        <dbReference type="Proteomes" id="UP000051952"/>
    </source>
</evidence>
<sequence>MMRCSRVWLSNASALLATFGPFDIVQSAAHSGVVEVQMNSRNNKLNLLDDSFVRNLPLAMAFLNEDLNSTARVAILVGGDDRPFSAGLDIKSAMKTFFKDVSSVDKAKVAVSTALGVSTKIRDGGEGMPAMRNQEMHRVIREFQDSISSVARCRVPVIAAINSHCLGGAISLATACDFRFCTSDSKFCVKEVKIGINPDIGTLQRLYPLVGQGRARELTFSARNFSAADAKSYGLVEEVFADKESMLTAARASAVEIASNSPLAVQGAKHVMNVPSERAVQESLDYVRLWNSAFIKSNDLVSFGTAFATKSEPQFTDFVVDSTSPPIAPTKRQV</sequence>
<dbReference type="FunFam" id="1.10.12.10:FF:000004">
    <property type="entry name" value="Delta3,5-delta2,4-dienoyl-CoA isomerase"/>
    <property type="match status" value="1"/>
</dbReference>
<dbReference type="PANTHER" id="PTHR43149:SF1">
    <property type="entry name" value="DELTA(3,5)-DELTA(2,4)-DIENOYL-COA ISOMERASE, MITOCHONDRIAL"/>
    <property type="match status" value="1"/>
</dbReference>
<evidence type="ECO:0000256" key="5">
    <source>
        <dbReference type="ARBA" id="ARBA00023235"/>
    </source>
</evidence>
<feature type="signal peptide" evidence="6">
    <location>
        <begin position="1"/>
        <end position="27"/>
    </location>
</feature>
<comment type="pathway">
    <text evidence="1">Lipid metabolism; fatty acid beta-oxidation.</text>
</comment>
<dbReference type="Proteomes" id="UP000051952">
    <property type="component" value="Unassembled WGS sequence"/>
</dbReference>
<proteinExistence type="inferred from homology"/>
<dbReference type="InterPro" id="IPR029045">
    <property type="entry name" value="ClpP/crotonase-like_dom_sf"/>
</dbReference>
<evidence type="ECO:0000256" key="4">
    <source>
        <dbReference type="ARBA" id="ARBA00023098"/>
    </source>
</evidence>
<dbReference type="Gene3D" id="3.90.226.10">
    <property type="entry name" value="2-enoyl-CoA Hydratase, Chain A, domain 1"/>
    <property type="match status" value="1"/>
</dbReference>
<evidence type="ECO:0000256" key="6">
    <source>
        <dbReference type="SAM" id="SignalP"/>
    </source>
</evidence>
<dbReference type="OMA" id="FQEACWA"/>
<organism evidence="7 8">
    <name type="scientific">Bodo saltans</name>
    <name type="common">Flagellated protozoan</name>
    <dbReference type="NCBI Taxonomy" id="75058"/>
    <lineage>
        <taxon>Eukaryota</taxon>
        <taxon>Discoba</taxon>
        <taxon>Euglenozoa</taxon>
        <taxon>Kinetoplastea</taxon>
        <taxon>Metakinetoplastina</taxon>
        <taxon>Eubodonida</taxon>
        <taxon>Bodonidae</taxon>
        <taxon>Bodo</taxon>
    </lineage>
</organism>
<dbReference type="AlphaFoldDB" id="A0A0S4J4R9"/>
<protein>
    <submittedName>
        <fullName evidence="7">Peroxisomal enoyl-coa hydratase, putative</fullName>
    </submittedName>
</protein>
<comment type="similarity">
    <text evidence="2">Belongs to the enoyl-CoA hydratase/isomerase family.</text>
</comment>
<keyword evidence="4" id="KW-0443">Lipid metabolism</keyword>
<gene>
    <name evidence="7" type="ORF">BSAL_86735</name>
</gene>
<name>A0A0S4J4R9_BODSA</name>
<dbReference type="UniPathway" id="UPA00659"/>
<dbReference type="InterPro" id="IPR014748">
    <property type="entry name" value="Enoyl-CoA_hydra_C"/>
</dbReference>
<accession>A0A0S4J4R9</accession>
<dbReference type="OrthoDB" id="14970at2759"/>
<dbReference type="CDD" id="cd06558">
    <property type="entry name" value="crotonase-like"/>
    <property type="match status" value="1"/>
</dbReference>
<dbReference type="InterPro" id="IPR001753">
    <property type="entry name" value="Enoyl-CoA_hydra/iso"/>
</dbReference>
<evidence type="ECO:0000256" key="1">
    <source>
        <dbReference type="ARBA" id="ARBA00005005"/>
    </source>
</evidence>
<dbReference type="PANTHER" id="PTHR43149">
    <property type="entry name" value="ENOYL-COA HYDRATASE"/>
    <property type="match status" value="1"/>
</dbReference>
<dbReference type="EMBL" id="CYKH01001065">
    <property type="protein sequence ID" value="CUG81535.1"/>
    <property type="molecule type" value="Genomic_DNA"/>
</dbReference>
<dbReference type="InterPro" id="IPR045002">
    <property type="entry name" value="Ech1-like"/>
</dbReference>
<feature type="chain" id="PRO_5006622033" evidence="6">
    <location>
        <begin position="28"/>
        <end position="334"/>
    </location>
</feature>
<dbReference type="SUPFAM" id="SSF52096">
    <property type="entry name" value="ClpP/crotonase"/>
    <property type="match status" value="1"/>
</dbReference>
<dbReference type="Pfam" id="PF00378">
    <property type="entry name" value="ECH_1"/>
    <property type="match status" value="1"/>
</dbReference>
<keyword evidence="5" id="KW-0413">Isomerase</keyword>
<keyword evidence="6" id="KW-0732">Signal</keyword>
<evidence type="ECO:0000256" key="2">
    <source>
        <dbReference type="ARBA" id="ARBA00005254"/>
    </source>
</evidence>
<dbReference type="VEuPathDB" id="TriTrypDB:BSAL_86735"/>
<evidence type="ECO:0000313" key="7">
    <source>
        <dbReference type="EMBL" id="CUG81535.1"/>
    </source>
</evidence>
<dbReference type="GO" id="GO:0006635">
    <property type="term" value="P:fatty acid beta-oxidation"/>
    <property type="evidence" value="ECO:0007669"/>
    <property type="project" value="UniProtKB-UniPathway"/>
</dbReference>
<keyword evidence="8" id="KW-1185">Reference proteome</keyword>
<keyword evidence="3" id="KW-0276">Fatty acid metabolism</keyword>